<feature type="transmembrane region" description="Helical" evidence="1">
    <location>
        <begin position="53"/>
        <end position="75"/>
    </location>
</feature>
<sequence length="156" mass="17742">MRTIKFRVGIATFLKPSWFTILICCNVCTVVTFVFLTIFLLIGWRTVNIHYSLFFISLDMFHFGSIELVVCVVHFDIATDGPGSGISRTCLVFSYRSIASFNVVCFQIIPSTIVLFGNGNNFVRIVVPFIRLKLSKTRGRVSLFAFTFRSSVYGYF</sequence>
<evidence type="ECO:0000256" key="1">
    <source>
        <dbReference type="SAM" id="Phobius"/>
    </source>
</evidence>
<protein>
    <submittedName>
        <fullName evidence="2">Uncharacterized protein</fullName>
    </submittedName>
</protein>
<organism evidence="2">
    <name type="scientific">Cacopsylla melanoneura</name>
    <dbReference type="NCBI Taxonomy" id="428564"/>
    <lineage>
        <taxon>Eukaryota</taxon>
        <taxon>Metazoa</taxon>
        <taxon>Ecdysozoa</taxon>
        <taxon>Arthropoda</taxon>
        <taxon>Hexapoda</taxon>
        <taxon>Insecta</taxon>
        <taxon>Pterygota</taxon>
        <taxon>Neoptera</taxon>
        <taxon>Paraneoptera</taxon>
        <taxon>Hemiptera</taxon>
        <taxon>Sternorrhyncha</taxon>
        <taxon>Psylloidea</taxon>
        <taxon>Psyllidae</taxon>
        <taxon>Psyllinae</taxon>
        <taxon>Cacopsylla</taxon>
    </lineage>
</organism>
<name>A0A8D8TT73_9HEMI</name>
<keyword evidence="1" id="KW-0472">Membrane</keyword>
<feature type="transmembrane region" description="Helical" evidence="1">
    <location>
        <begin position="95"/>
        <end position="116"/>
    </location>
</feature>
<proteinExistence type="predicted"/>
<evidence type="ECO:0000313" key="2">
    <source>
        <dbReference type="EMBL" id="CAG6694315.1"/>
    </source>
</evidence>
<dbReference type="EMBL" id="HBUF01317485">
    <property type="protein sequence ID" value="CAG6694315.1"/>
    <property type="molecule type" value="Transcribed_RNA"/>
</dbReference>
<reference evidence="2" key="1">
    <citation type="submission" date="2021-05" db="EMBL/GenBank/DDBJ databases">
        <authorList>
            <person name="Alioto T."/>
            <person name="Alioto T."/>
            <person name="Gomez Garrido J."/>
        </authorList>
    </citation>
    <scope>NUCLEOTIDE SEQUENCE</scope>
</reference>
<accession>A0A8D8TT73</accession>
<dbReference type="AlphaFoldDB" id="A0A8D8TT73"/>
<keyword evidence="1" id="KW-1133">Transmembrane helix</keyword>
<keyword evidence="1" id="KW-0812">Transmembrane</keyword>
<feature type="transmembrane region" description="Helical" evidence="1">
    <location>
        <begin position="18"/>
        <end position="41"/>
    </location>
</feature>